<dbReference type="EMBL" id="LR031358">
    <property type="protein sequence ID" value="VDB97356.1"/>
    <property type="molecule type" value="Genomic_DNA"/>
</dbReference>
<sequence length="47" mass="5561">MVIKDLKQQLRKLALEKKLSKETLDLFTEMERPNFSKDLATSSTTWF</sequence>
<proteinExistence type="predicted"/>
<reference evidence="1 2" key="1">
    <citation type="submission" date="2018-08" db="EMBL/GenBank/DDBJ databases">
        <authorList>
            <person name="Lorentzen P. G. S. M."/>
        </authorList>
    </citation>
    <scope>NUCLEOTIDE SEQUENCE [LARGE SCALE GENOMIC DNA]</scope>
    <source>
        <strain evidence="1 2">CRBO_1381</strain>
    </source>
</reference>
<name>A0AAQ2URX7_OENOE</name>
<dbReference type="AlphaFoldDB" id="A0AAQ2URX7"/>
<organism evidence="1 2">
    <name type="scientific">Oenococcus oeni</name>
    <name type="common">Leuconostoc oenos</name>
    <dbReference type="NCBI Taxonomy" id="1247"/>
    <lineage>
        <taxon>Bacteria</taxon>
        <taxon>Bacillati</taxon>
        <taxon>Bacillota</taxon>
        <taxon>Bacilli</taxon>
        <taxon>Lactobacillales</taxon>
        <taxon>Lactobacillaceae</taxon>
        <taxon>Oenococcus</taxon>
    </lineage>
</organism>
<evidence type="ECO:0000313" key="1">
    <source>
        <dbReference type="EMBL" id="VDB97356.1"/>
    </source>
</evidence>
<gene>
    <name evidence="1" type="ORF">OENI_0360</name>
</gene>
<evidence type="ECO:0000313" key="2">
    <source>
        <dbReference type="Proteomes" id="UP000294726"/>
    </source>
</evidence>
<dbReference type="RefSeq" id="WP_002818199.1">
    <property type="nucleotide sequence ID" value="NZ_CP027431.1"/>
</dbReference>
<accession>A0AAQ2URX7</accession>
<dbReference type="GeneID" id="75065193"/>
<protein>
    <submittedName>
        <fullName evidence="1">Uncharacterized protein</fullName>
    </submittedName>
</protein>
<dbReference type="Proteomes" id="UP000294726">
    <property type="component" value="Chromosome"/>
</dbReference>